<comment type="caution">
    <text evidence="1">The sequence shown here is derived from an EMBL/GenBank/DDBJ whole genome shotgun (WGS) entry which is preliminary data.</text>
</comment>
<proteinExistence type="predicted"/>
<accession>A0ACC5QWI4</accession>
<sequence length="687" mass="72153">MRFAIDTGGTFTDLIVGEADGSLTMHKAPTTPADPVAGVIDVLKVAAAAKGEKLADYLAQGEVLVHGTTHAINAIVTGRTARTAFLTTEGHPDTLVFREGGRQDAFNFTIPYPEPFIPKALTFEVEERIMASGDVRTALNEARLTALLKELPGKGVEAIAVCLLWSIVNPEHELAVGRLIEKHLPGMPYTLSHRINPSIREYRRAMSTSIDAALKPIMGSYMRGLDQRLSDVGFAGRLLVVTSQGGVMDAAEVAEQPVHLINSGPSMAPVGARAYCGGSDTNTLIVGDTGGTTFDVSLVRNGRIPRTRETWLGKPFSSHLTGMPSVDTKSIGAGGGSIAWVDEGGLLHVGPISAGAVPGPAAYGRGGTRPTVTDASVALGFIDPDHFLGGRMKLDRPAAEAAILRDVAKPLGQSVEAAADAIIELATEHMVQAILDITVNQGIDPREAAFVAGGGAAGLNCVAIGRRLGCRKVLVPETGAALAAAGALVSDLVAYHQAMLHATSREFDFAAVNKVLADLEARCDAFRRQIGPDAVFVGIDWATEARYPDQAWEIEVPLRASRFTGDADIAALVADFHKTHQEIFAVSDEASPIETIGWAAAVHCRLGATAPGRMKSHDDKAIGQDRQVYFKDTGWVKAKVASIDALAGDAVIEGPAILESGFTSIVIDPGATVARDGSGTLVIDIGV</sequence>
<dbReference type="EMBL" id="JAENHL010000003">
    <property type="protein sequence ID" value="MBK1864727.1"/>
    <property type="molecule type" value="Genomic_DNA"/>
</dbReference>
<keyword evidence="2" id="KW-1185">Reference proteome</keyword>
<protein>
    <submittedName>
        <fullName evidence="1">Hydantoinase/oxoprolinase family protein</fullName>
    </submittedName>
</protein>
<name>A0ACC5QWI4_9HYPH</name>
<gene>
    <name evidence="1" type="ORF">JHL16_00050</name>
</gene>
<reference evidence="1" key="1">
    <citation type="submission" date="2021-01" db="EMBL/GenBank/DDBJ databases">
        <authorList>
            <person name="Sun Q."/>
        </authorList>
    </citation>
    <scope>NUCLEOTIDE SEQUENCE</scope>
    <source>
        <strain evidence="1">YIM B02566</strain>
    </source>
</reference>
<organism evidence="1 2">
    <name type="scientific">Taklimakanibacter albus</name>
    <dbReference type="NCBI Taxonomy" id="2800327"/>
    <lineage>
        <taxon>Bacteria</taxon>
        <taxon>Pseudomonadati</taxon>
        <taxon>Pseudomonadota</taxon>
        <taxon>Alphaproteobacteria</taxon>
        <taxon>Hyphomicrobiales</taxon>
        <taxon>Aestuariivirgaceae</taxon>
        <taxon>Taklimakanibacter</taxon>
    </lineage>
</organism>
<evidence type="ECO:0000313" key="1">
    <source>
        <dbReference type="EMBL" id="MBK1864727.1"/>
    </source>
</evidence>
<dbReference type="Proteomes" id="UP000616151">
    <property type="component" value="Unassembled WGS sequence"/>
</dbReference>
<evidence type="ECO:0000313" key="2">
    <source>
        <dbReference type="Proteomes" id="UP000616151"/>
    </source>
</evidence>